<keyword evidence="3 5" id="KW-1133">Transmembrane helix</keyword>
<evidence type="ECO:0000313" key="6">
    <source>
        <dbReference type="EMBL" id="MEK8032395.1"/>
    </source>
</evidence>
<evidence type="ECO:0000256" key="5">
    <source>
        <dbReference type="SAM" id="Phobius"/>
    </source>
</evidence>
<keyword evidence="4 5" id="KW-0472">Membrane</keyword>
<proteinExistence type="predicted"/>
<reference evidence="6 7" key="1">
    <citation type="submission" date="2024-04" db="EMBL/GenBank/DDBJ databases">
        <title>Novel species of the genus Ideonella isolated from streams.</title>
        <authorList>
            <person name="Lu H."/>
        </authorList>
    </citation>
    <scope>NUCLEOTIDE SEQUENCE [LARGE SCALE GENOMIC DNA]</scope>
    <source>
        <strain evidence="6 7">DXS29W</strain>
    </source>
</reference>
<evidence type="ECO:0000256" key="4">
    <source>
        <dbReference type="ARBA" id="ARBA00023136"/>
    </source>
</evidence>
<accession>A0ABU9BR14</accession>
<evidence type="ECO:0000256" key="2">
    <source>
        <dbReference type="ARBA" id="ARBA00022692"/>
    </source>
</evidence>
<dbReference type="Gene3D" id="1.20.1280.290">
    <property type="match status" value="1"/>
</dbReference>
<comment type="subcellular location">
    <subcellularLocation>
        <location evidence="1">Membrane</location>
        <topology evidence="1">Multi-pass membrane protein</topology>
    </subcellularLocation>
</comment>
<feature type="transmembrane region" description="Helical" evidence="5">
    <location>
        <begin position="64"/>
        <end position="82"/>
    </location>
</feature>
<evidence type="ECO:0000256" key="1">
    <source>
        <dbReference type="ARBA" id="ARBA00004141"/>
    </source>
</evidence>
<dbReference type="Proteomes" id="UP001371218">
    <property type="component" value="Unassembled WGS sequence"/>
</dbReference>
<evidence type="ECO:0000313" key="7">
    <source>
        <dbReference type="Proteomes" id="UP001371218"/>
    </source>
</evidence>
<comment type="caution">
    <text evidence="6">The sequence shown here is derived from an EMBL/GenBank/DDBJ whole genome shotgun (WGS) entry which is preliminary data.</text>
</comment>
<feature type="transmembrane region" description="Helical" evidence="5">
    <location>
        <begin position="40"/>
        <end position="58"/>
    </location>
</feature>
<protein>
    <submittedName>
        <fullName evidence="6">SemiSWEET transporter</fullName>
    </submittedName>
</protein>
<name>A0ABU9BR14_9BURK</name>
<dbReference type="Pfam" id="PF04193">
    <property type="entry name" value="PQ-loop"/>
    <property type="match status" value="1"/>
</dbReference>
<keyword evidence="2 5" id="KW-0812">Transmembrane</keyword>
<organism evidence="6 7">
    <name type="scientific">Ideonella lacteola</name>
    <dbReference type="NCBI Taxonomy" id="2984193"/>
    <lineage>
        <taxon>Bacteria</taxon>
        <taxon>Pseudomonadati</taxon>
        <taxon>Pseudomonadota</taxon>
        <taxon>Betaproteobacteria</taxon>
        <taxon>Burkholderiales</taxon>
        <taxon>Sphaerotilaceae</taxon>
        <taxon>Ideonella</taxon>
    </lineage>
</organism>
<sequence>MTTDQLLHWLGYPAACLTTFAFIPQAWLTLRTRNVSGISALTYAAFTLGVVLWLAYGWHERDWALIAANTITLPLAASILWTKLREDARARRSHRERRPH</sequence>
<dbReference type="EMBL" id="JBBUTG010000010">
    <property type="protein sequence ID" value="MEK8032395.1"/>
    <property type="molecule type" value="Genomic_DNA"/>
</dbReference>
<dbReference type="RefSeq" id="WP_341426807.1">
    <property type="nucleotide sequence ID" value="NZ_JBBUTG010000010.1"/>
</dbReference>
<dbReference type="InterPro" id="IPR006603">
    <property type="entry name" value="PQ-loop_rpt"/>
</dbReference>
<dbReference type="NCBIfam" id="NF037968">
    <property type="entry name" value="SemiSWEET_2"/>
    <property type="match status" value="1"/>
</dbReference>
<evidence type="ECO:0000256" key="3">
    <source>
        <dbReference type="ARBA" id="ARBA00022989"/>
    </source>
</evidence>
<dbReference type="InterPro" id="IPR047662">
    <property type="entry name" value="SemiSWEET"/>
</dbReference>
<feature type="transmembrane region" description="Helical" evidence="5">
    <location>
        <begin position="6"/>
        <end position="28"/>
    </location>
</feature>
<gene>
    <name evidence="6" type="ORF">AACH06_16335</name>
</gene>
<keyword evidence="7" id="KW-1185">Reference proteome</keyword>